<keyword evidence="1" id="KW-0472">Membrane</keyword>
<evidence type="ECO:0000256" key="1">
    <source>
        <dbReference type="SAM" id="Phobius"/>
    </source>
</evidence>
<keyword evidence="2" id="KW-0732">Signal</keyword>
<name>A0ABY4YYZ9_9MICO</name>
<gene>
    <name evidence="3" type="ORF">NF556_09330</name>
</gene>
<evidence type="ECO:0000313" key="3">
    <source>
        <dbReference type="EMBL" id="USQ81827.1"/>
    </source>
</evidence>
<keyword evidence="1" id="KW-0812">Transmembrane</keyword>
<evidence type="ECO:0000256" key="2">
    <source>
        <dbReference type="SAM" id="SignalP"/>
    </source>
</evidence>
<feature type="signal peptide" evidence="2">
    <location>
        <begin position="1"/>
        <end position="27"/>
    </location>
</feature>
<dbReference type="EMBL" id="CP099489">
    <property type="protein sequence ID" value="USQ81827.1"/>
    <property type="molecule type" value="Genomic_DNA"/>
</dbReference>
<organism evidence="3 4">
    <name type="scientific">Ornithinimicrobium faecis</name>
    <dbReference type="NCBI Taxonomy" id="2934158"/>
    <lineage>
        <taxon>Bacteria</taxon>
        <taxon>Bacillati</taxon>
        <taxon>Actinomycetota</taxon>
        <taxon>Actinomycetes</taxon>
        <taxon>Micrococcales</taxon>
        <taxon>Ornithinimicrobiaceae</taxon>
        <taxon>Ornithinimicrobium</taxon>
    </lineage>
</organism>
<accession>A0ABY4YYZ9</accession>
<sequence length="210" mass="21719">MPLTSRAPAIALAAVAALGVGGAAASAHPFGPPLTATLTAEGTTVEVVWSGAEDDWMALGEWTGAFAAAGEESRTGTQILMESPEVRDYLLDNIAVTQQGQDCAGTWEGIEDLLDTGARLHFDCPTPVTTVDVRVTALTDINEAYRTVVTAGGQQTLFTATDPHHALDITQTAGDADRAPVLMLSSAGVAVLAVGAAWAFTARRRTRSAA</sequence>
<protein>
    <recommendedName>
        <fullName evidence="5">LPXTG-motif cell wall anchor domain-containing protein</fullName>
    </recommendedName>
</protein>
<evidence type="ECO:0008006" key="5">
    <source>
        <dbReference type="Google" id="ProtNLM"/>
    </source>
</evidence>
<dbReference type="RefSeq" id="WP_252595363.1">
    <property type="nucleotide sequence ID" value="NZ_CP099489.1"/>
</dbReference>
<dbReference type="Proteomes" id="UP001056455">
    <property type="component" value="Chromosome"/>
</dbReference>
<feature type="chain" id="PRO_5047115296" description="LPXTG-motif cell wall anchor domain-containing protein" evidence="2">
    <location>
        <begin position="28"/>
        <end position="210"/>
    </location>
</feature>
<proteinExistence type="predicted"/>
<feature type="transmembrane region" description="Helical" evidence="1">
    <location>
        <begin position="181"/>
        <end position="200"/>
    </location>
</feature>
<keyword evidence="4" id="KW-1185">Reference proteome</keyword>
<evidence type="ECO:0000313" key="4">
    <source>
        <dbReference type="Proteomes" id="UP001056455"/>
    </source>
</evidence>
<keyword evidence="1" id="KW-1133">Transmembrane helix</keyword>
<reference evidence="3" key="1">
    <citation type="submission" date="2022-06" db="EMBL/GenBank/DDBJ databases">
        <title>Ornithinimicrobium HY1793.</title>
        <authorList>
            <person name="Huang Y."/>
        </authorList>
    </citation>
    <scope>NUCLEOTIDE SEQUENCE</scope>
    <source>
        <strain evidence="3">HY1793</strain>
    </source>
</reference>